<evidence type="ECO:0000313" key="1">
    <source>
        <dbReference type="EMBL" id="DAD40134.1"/>
    </source>
</evidence>
<sequence>MVVTFAIWLSKCFCFPEEKQLQSVGFFRTPIDRFVKYNKLRKANTRRTENQS</sequence>
<reference evidence="1 2" key="1">
    <citation type="journal article" date="2020" name="Mol. Biol. Evol.">
        <title>Distinct Expression and Methylation Patterns for Genes with Different Fates following a Single Whole-Genome Duplication in Flowering Plants.</title>
        <authorList>
            <person name="Shi T."/>
            <person name="Rahmani R.S."/>
            <person name="Gugger P.F."/>
            <person name="Wang M."/>
            <person name="Li H."/>
            <person name="Zhang Y."/>
            <person name="Li Z."/>
            <person name="Wang Q."/>
            <person name="Van de Peer Y."/>
            <person name="Marchal K."/>
            <person name="Chen J."/>
        </authorList>
    </citation>
    <scope>NUCLEOTIDE SEQUENCE [LARGE SCALE GENOMIC DNA]</scope>
    <source>
        <tissue evidence="1">Leaf</tissue>
    </source>
</reference>
<protein>
    <submittedName>
        <fullName evidence="1">Uncharacterized protein</fullName>
    </submittedName>
</protein>
<dbReference type="EMBL" id="DUZY01000005">
    <property type="protein sequence ID" value="DAD40134.1"/>
    <property type="molecule type" value="Genomic_DNA"/>
</dbReference>
<dbReference type="Proteomes" id="UP000607653">
    <property type="component" value="Unassembled WGS sequence"/>
</dbReference>
<name>A0A822Z160_NELNU</name>
<accession>A0A822Z160</accession>
<keyword evidence="2" id="KW-1185">Reference proteome</keyword>
<organism evidence="1 2">
    <name type="scientific">Nelumbo nucifera</name>
    <name type="common">Sacred lotus</name>
    <dbReference type="NCBI Taxonomy" id="4432"/>
    <lineage>
        <taxon>Eukaryota</taxon>
        <taxon>Viridiplantae</taxon>
        <taxon>Streptophyta</taxon>
        <taxon>Embryophyta</taxon>
        <taxon>Tracheophyta</taxon>
        <taxon>Spermatophyta</taxon>
        <taxon>Magnoliopsida</taxon>
        <taxon>Proteales</taxon>
        <taxon>Nelumbonaceae</taxon>
        <taxon>Nelumbo</taxon>
    </lineage>
</organism>
<proteinExistence type="predicted"/>
<comment type="caution">
    <text evidence="1">The sequence shown here is derived from an EMBL/GenBank/DDBJ whole genome shotgun (WGS) entry which is preliminary data.</text>
</comment>
<dbReference type="AlphaFoldDB" id="A0A822Z160"/>
<gene>
    <name evidence="1" type="ORF">HUJ06_014457</name>
</gene>
<evidence type="ECO:0000313" key="2">
    <source>
        <dbReference type="Proteomes" id="UP000607653"/>
    </source>
</evidence>